<evidence type="ECO:0000313" key="2">
    <source>
        <dbReference type="Proteomes" id="UP000499080"/>
    </source>
</evidence>
<keyword evidence="2" id="KW-1185">Reference proteome</keyword>
<protein>
    <submittedName>
        <fullName evidence="1">Uncharacterized protein</fullName>
    </submittedName>
</protein>
<comment type="caution">
    <text evidence="1">The sequence shown here is derived from an EMBL/GenBank/DDBJ whole genome shotgun (WGS) entry which is preliminary data.</text>
</comment>
<organism evidence="1 2">
    <name type="scientific">Araneus ventricosus</name>
    <name type="common">Orbweaver spider</name>
    <name type="synonym">Epeira ventricosa</name>
    <dbReference type="NCBI Taxonomy" id="182803"/>
    <lineage>
        <taxon>Eukaryota</taxon>
        <taxon>Metazoa</taxon>
        <taxon>Ecdysozoa</taxon>
        <taxon>Arthropoda</taxon>
        <taxon>Chelicerata</taxon>
        <taxon>Arachnida</taxon>
        <taxon>Araneae</taxon>
        <taxon>Araneomorphae</taxon>
        <taxon>Entelegynae</taxon>
        <taxon>Araneoidea</taxon>
        <taxon>Araneidae</taxon>
        <taxon>Araneus</taxon>
    </lineage>
</organism>
<accession>A0A4Y2NX65</accession>
<sequence length="88" mass="9480">MNKGLQECIPNGSANVGCIGPAGRWLMHPMLSSFIGKIRGVIQIAVCAGSKSTRMSLPYPGQQITGFKTNEKLWDLPEGYSRHGCSTV</sequence>
<dbReference type="Proteomes" id="UP000499080">
    <property type="component" value="Unassembled WGS sequence"/>
</dbReference>
<proteinExistence type="predicted"/>
<dbReference type="AlphaFoldDB" id="A0A4Y2NX65"/>
<dbReference type="EMBL" id="BGPR01009997">
    <property type="protein sequence ID" value="GBN43644.1"/>
    <property type="molecule type" value="Genomic_DNA"/>
</dbReference>
<evidence type="ECO:0000313" key="1">
    <source>
        <dbReference type="EMBL" id="GBN43644.1"/>
    </source>
</evidence>
<name>A0A4Y2NX65_ARAVE</name>
<gene>
    <name evidence="1" type="ORF">AVEN_1820_1</name>
</gene>
<reference evidence="1 2" key="1">
    <citation type="journal article" date="2019" name="Sci. Rep.">
        <title>Orb-weaving spider Araneus ventricosus genome elucidates the spidroin gene catalogue.</title>
        <authorList>
            <person name="Kono N."/>
            <person name="Nakamura H."/>
            <person name="Ohtoshi R."/>
            <person name="Moran D.A.P."/>
            <person name="Shinohara A."/>
            <person name="Yoshida Y."/>
            <person name="Fujiwara M."/>
            <person name="Mori M."/>
            <person name="Tomita M."/>
            <person name="Arakawa K."/>
        </authorList>
    </citation>
    <scope>NUCLEOTIDE SEQUENCE [LARGE SCALE GENOMIC DNA]</scope>
</reference>